<dbReference type="InterPro" id="IPR027370">
    <property type="entry name" value="Znf-RING_euk"/>
</dbReference>
<dbReference type="InterPro" id="IPR001841">
    <property type="entry name" value="Znf_RING"/>
</dbReference>
<keyword evidence="2 4" id="KW-0863">Zinc-finger</keyword>
<keyword evidence="3" id="KW-0862">Zinc</keyword>
<evidence type="ECO:0000256" key="4">
    <source>
        <dbReference type="PROSITE-ProRule" id="PRU00175"/>
    </source>
</evidence>
<reference evidence="8" key="1">
    <citation type="submission" date="2022-11" db="UniProtKB">
        <authorList>
            <consortium name="WormBaseParasite"/>
        </authorList>
    </citation>
    <scope>IDENTIFICATION</scope>
</reference>
<dbReference type="SMART" id="SM00184">
    <property type="entry name" value="RING"/>
    <property type="match status" value="1"/>
</dbReference>
<keyword evidence="7" id="KW-1185">Reference proteome</keyword>
<dbReference type="GO" id="GO:0008270">
    <property type="term" value="F:zinc ion binding"/>
    <property type="evidence" value="ECO:0007669"/>
    <property type="project" value="UniProtKB-KW"/>
</dbReference>
<evidence type="ECO:0000313" key="7">
    <source>
        <dbReference type="Proteomes" id="UP000887563"/>
    </source>
</evidence>
<evidence type="ECO:0000256" key="3">
    <source>
        <dbReference type="ARBA" id="ARBA00022833"/>
    </source>
</evidence>
<dbReference type="Proteomes" id="UP000887563">
    <property type="component" value="Unplaced"/>
</dbReference>
<evidence type="ECO:0000259" key="6">
    <source>
        <dbReference type="PROSITE" id="PS50089"/>
    </source>
</evidence>
<dbReference type="Pfam" id="PF13445">
    <property type="entry name" value="zf-RING_UBOX"/>
    <property type="match status" value="1"/>
</dbReference>
<sequence length="554" mass="65129">MSEINEAKMKLLKEIKEKEKEINNSDEMLKEELVNLKIENENLKKMKEESDKKLDEKCEENIKLKEENYNFARESEKNKFLIKQLENEKLKNLNEYEGEIEKIQSKVEELEKEKKYALDLYTNLEMKFEDFKNELNSENVSLKADNDRLKIQVMEQAREEGLTSLKLSTENKKVQSENDQLKEKLNDYEFVLAEYSVKHEDLKKSIDELNNQITSMNELAKMLREENSKLQTDRDILIKRVEEFEFLMDEYSVERGQFMETIETMKELIKNKEKELEEEKEKVEELNISNKNLEEEFNKIKTEHINLTAKNVKLNTKLENEDKLYCNDTSTSQQLSEPIKLFVPADIREVFPGRFLGPGGRSQRELELACRCKLKIDGKGVRNSTSEEEMHVIISPSKLSAYPDVSKAKSEVIKLFKLGLMDPERELQLAEVARIKKEELKKKKLAESERNEQKSREERLAFLEDIKKCQEEKDKELLESFKCSVCFEQFGSTYRVPVVASCSHTICYACVKRILEENQCFAEKNQFKCPRCRGQTPLGNVLKNYQLIVILFKI</sequence>
<dbReference type="Gene3D" id="3.30.40.10">
    <property type="entry name" value="Zinc/RING finger domain, C3HC4 (zinc finger)"/>
    <property type="match status" value="1"/>
</dbReference>
<dbReference type="GO" id="GO:0003723">
    <property type="term" value="F:RNA binding"/>
    <property type="evidence" value="ECO:0007669"/>
    <property type="project" value="InterPro"/>
</dbReference>
<feature type="domain" description="RING-type" evidence="6">
    <location>
        <begin position="483"/>
        <end position="533"/>
    </location>
</feature>
<proteinExistence type="predicted"/>
<dbReference type="WBParaSite" id="Minc3s00863g18217">
    <property type="protein sequence ID" value="Minc3s00863g18217"/>
    <property type="gene ID" value="Minc3s00863g18217"/>
</dbReference>
<protein>
    <submittedName>
        <fullName evidence="8">RING-type domain-containing protein</fullName>
    </submittedName>
</protein>
<feature type="coiled-coil region" evidence="5">
    <location>
        <begin position="1"/>
        <end position="310"/>
    </location>
</feature>
<dbReference type="SUPFAM" id="SSF57850">
    <property type="entry name" value="RING/U-box"/>
    <property type="match status" value="1"/>
</dbReference>
<keyword evidence="1" id="KW-0479">Metal-binding</keyword>
<evidence type="ECO:0000313" key="8">
    <source>
        <dbReference type="WBParaSite" id="Minc3s00863g18217"/>
    </source>
</evidence>
<dbReference type="Gene3D" id="3.30.1370.10">
    <property type="entry name" value="K Homology domain, type 1"/>
    <property type="match status" value="1"/>
</dbReference>
<dbReference type="InterPro" id="IPR036612">
    <property type="entry name" value="KH_dom_type_1_sf"/>
</dbReference>
<dbReference type="InterPro" id="IPR017907">
    <property type="entry name" value="Znf_RING_CS"/>
</dbReference>
<organism evidence="7 8">
    <name type="scientific">Meloidogyne incognita</name>
    <name type="common">Southern root-knot nematode worm</name>
    <name type="synonym">Oxyuris incognita</name>
    <dbReference type="NCBI Taxonomy" id="6306"/>
    <lineage>
        <taxon>Eukaryota</taxon>
        <taxon>Metazoa</taxon>
        <taxon>Ecdysozoa</taxon>
        <taxon>Nematoda</taxon>
        <taxon>Chromadorea</taxon>
        <taxon>Rhabditida</taxon>
        <taxon>Tylenchina</taxon>
        <taxon>Tylenchomorpha</taxon>
        <taxon>Tylenchoidea</taxon>
        <taxon>Meloidogynidae</taxon>
        <taxon>Meloidogyninae</taxon>
        <taxon>Meloidogyne</taxon>
        <taxon>Meloidogyne incognita group</taxon>
    </lineage>
</organism>
<evidence type="ECO:0000256" key="2">
    <source>
        <dbReference type="ARBA" id="ARBA00022771"/>
    </source>
</evidence>
<dbReference type="SUPFAM" id="SSF54791">
    <property type="entry name" value="Eukaryotic type KH-domain (KH-domain type I)"/>
    <property type="match status" value="1"/>
</dbReference>
<dbReference type="PROSITE" id="PS00518">
    <property type="entry name" value="ZF_RING_1"/>
    <property type="match status" value="1"/>
</dbReference>
<evidence type="ECO:0000256" key="5">
    <source>
        <dbReference type="SAM" id="Coils"/>
    </source>
</evidence>
<keyword evidence="5" id="KW-0175">Coiled coil</keyword>
<evidence type="ECO:0000256" key="1">
    <source>
        <dbReference type="ARBA" id="ARBA00022723"/>
    </source>
</evidence>
<accession>A0A914LT56</accession>
<dbReference type="PROSITE" id="PS50089">
    <property type="entry name" value="ZF_RING_2"/>
    <property type="match status" value="1"/>
</dbReference>
<dbReference type="InterPro" id="IPR013083">
    <property type="entry name" value="Znf_RING/FYVE/PHD"/>
</dbReference>
<name>A0A914LT56_MELIC</name>
<dbReference type="AlphaFoldDB" id="A0A914LT56"/>